<keyword evidence="6" id="KW-0175">Coiled coil</keyword>
<feature type="domain" description="NB-ARC" evidence="8">
    <location>
        <begin position="192"/>
        <end position="352"/>
    </location>
</feature>
<dbReference type="PANTHER" id="PTHR23155:SF1052">
    <property type="entry name" value="DISEASE RESISTANCE PROTEIN RPM1"/>
    <property type="match status" value="1"/>
</dbReference>
<proteinExistence type="inferred from homology"/>
<dbReference type="InterPro" id="IPR044974">
    <property type="entry name" value="Disease_R_plants"/>
</dbReference>
<keyword evidence="7" id="KW-1133">Transmembrane helix</keyword>
<dbReference type="Gene3D" id="3.80.10.10">
    <property type="entry name" value="Ribonuclease Inhibitor"/>
    <property type="match status" value="1"/>
</dbReference>
<keyword evidence="3" id="KW-0677">Repeat</keyword>
<dbReference type="GO" id="GO:0043531">
    <property type="term" value="F:ADP binding"/>
    <property type="evidence" value="ECO:0007669"/>
    <property type="project" value="InterPro"/>
</dbReference>
<dbReference type="Gramene" id="TRITD1Bv1G002240.1">
    <property type="protein sequence ID" value="TRITD1Bv1G002240.1"/>
    <property type="gene ID" value="TRITD1Bv1G002240"/>
</dbReference>
<dbReference type="Gene3D" id="1.10.8.430">
    <property type="entry name" value="Helical domain of apoptotic protease-activating factors"/>
    <property type="match status" value="1"/>
</dbReference>
<evidence type="ECO:0000259" key="10">
    <source>
        <dbReference type="Pfam" id="PF23598"/>
    </source>
</evidence>
<evidence type="ECO:0000256" key="7">
    <source>
        <dbReference type="SAM" id="Phobius"/>
    </source>
</evidence>
<evidence type="ECO:0000313" key="11">
    <source>
        <dbReference type="EMBL" id="VAH12127.1"/>
    </source>
</evidence>
<dbReference type="InterPro" id="IPR042197">
    <property type="entry name" value="Apaf_helical"/>
</dbReference>
<keyword evidence="5" id="KW-0611">Plant defense</keyword>
<dbReference type="Pfam" id="PF18052">
    <property type="entry name" value="Rx_N"/>
    <property type="match status" value="1"/>
</dbReference>
<protein>
    <submittedName>
        <fullName evidence="11">Uncharacterized protein</fullName>
    </submittedName>
</protein>
<evidence type="ECO:0000256" key="4">
    <source>
        <dbReference type="ARBA" id="ARBA00022741"/>
    </source>
</evidence>
<feature type="domain" description="Disease resistance N-terminal" evidence="9">
    <location>
        <begin position="7"/>
        <end position="88"/>
    </location>
</feature>
<dbReference type="SUPFAM" id="SSF52540">
    <property type="entry name" value="P-loop containing nucleoside triphosphate hydrolases"/>
    <property type="match status" value="1"/>
</dbReference>
<dbReference type="PRINTS" id="PR00364">
    <property type="entry name" value="DISEASERSIST"/>
</dbReference>
<dbReference type="Pfam" id="PF00931">
    <property type="entry name" value="NB-ARC"/>
    <property type="match status" value="1"/>
</dbReference>
<evidence type="ECO:0000259" key="8">
    <source>
        <dbReference type="Pfam" id="PF00931"/>
    </source>
</evidence>
<evidence type="ECO:0000256" key="5">
    <source>
        <dbReference type="ARBA" id="ARBA00022821"/>
    </source>
</evidence>
<name>A0A9R0QJ23_TRITD</name>
<dbReference type="SUPFAM" id="SSF52058">
    <property type="entry name" value="L domain-like"/>
    <property type="match status" value="1"/>
</dbReference>
<reference evidence="11 12" key="1">
    <citation type="submission" date="2017-09" db="EMBL/GenBank/DDBJ databases">
        <authorList>
            <consortium name="International Durum Wheat Genome Sequencing Consortium (IDWGSC)"/>
            <person name="Milanesi L."/>
        </authorList>
    </citation>
    <scope>NUCLEOTIDE SEQUENCE [LARGE SCALE GENOMIC DNA]</scope>
    <source>
        <strain evidence="12">cv. Svevo</strain>
    </source>
</reference>
<dbReference type="InterPro" id="IPR055414">
    <property type="entry name" value="LRR_R13L4/SHOC2-like"/>
</dbReference>
<dbReference type="AlphaFoldDB" id="A0A9R0QJ23"/>
<gene>
    <name evidence="11" type="ORF">TRITD_1Bv1G002240</name>
</gene>
<evidence type="ECO:0000313" key="12">
    <source>
        <dbReference type="Proteomes" id="UP000324705"/>
    </source>
</evidence>
<dbReference type="InterPro" id="IPR027417">
    <property type="entry name" value="P-loop_NTPase"/>
</dbReference>
<feature type="domain" description="Disease resistance R13L4/SHOC-2-like LRR" evidence="10">
    <location>
        <begin position="581"/>
        <end position="850"/>
    </location>
</feature>
<dbReference type="Proteomes" id="UP000324705">
    <property type="component" value="Chromosome 1B"/>
</dbReference>
<dbReference type="PANTHER" id="PTHR23155">
    <property type="entry name" value="DISEASE RESISTANCE PROTEIN RP"/>
    <property type="match status" value="1"/>
</dbReference>
<evidence type="ECO:0000259" key="9">
    <source>
        <dbReference type="Pfam" id="PF18052"/>
    </source>
</evidence>
<organism evidence="11 12">
    <name type="scientific">Triticum turgidum subsp. durum</name>
    <name type="common">Durum wheat</name>
    <name type="synonym">Triticum durum</name>
    <dbReference type="NCBI Taxonomy" id="4567"/>
    <lineage>
        <taxon>Eukaryota</taxon>
        <taxon>Viridiplantae</taxon>
        <taxon>Streptophyta</taxon>
        <taxon>Embryophyta</taxon>
        <taxon>Tracheophyta</taxon>
        <taxon>Spermatophyta</taxon>
        <taxon>Magnoliopsida</taxon>
        <taxon>Liliopsida</taxon>
        <taxon>Poales</taxon>
        <taxon>Poaceae</taxon>
        <taxon>BOP clade</taxon>
        <taxon>Pooideae</taxon>
        <taxon>Triticodae</taxon>
        <taxon>Triticeae</taxon>
        <taxon>Triticinae</taxon>
        <taxon>Triticum</taxon>
    </lineage>
</organism>
<dbReference type="InterPro" id="IPR032675">
    <property type="entry name" value="LRR_dom_sf"/>
</dbReference>
<dbReference type="EMBL" id="LT934112">
    <property type="protein sequence ID" value="VAH12127.1"/>
    <property type="molecule type" value="Genomic_DNA"/>
</dbReference>
<keyword evidence="12" id="KW-1185">Reference proteome</keyword>
<dbReference type="Gene3D" id="3.40.50.300">
    <property type="entry name" value="P-loop containing nucleotide triphosphate hydrolases"/>
    <property type="match status" value="1"/>
</dbReference>
<comment type="similarity">
    <text evidence="1">Belongs to the disease resistance NB-LRR family.</text>
</comment>
<dbReference type="GO" id="GO:0098542">
    <property type="term" value="P:defense response to other organism"/>
    <property type="evidence" value="ECO:0007669"/>
    <property type="project" value="TreeGrafter"/>
</dbReference>
<dbReference type="InterPro" id="IPR041118">
    <property type="entry name" value="Rx_N"/>
</dbReference>
<keyword evidence="2" id="KW-0433">Leucine-rich repeat</keyword>
<accession>A0A9R0QJ23</accession>
<dbReference type="OMA" id="DEHIKCI"/>
<dbReference type="InterPro" id="IPR002182">
    <property type="entry name" value="NB-ARC"/>
</dbReference>
<sequence>MEATILTVVNKFGEVVVGEYQHLHAVDGDVRDLGRKLEVWMTWVQMAEQANHTRRSKMVGVWMNQLRRAMLDAEDIVDEYFIAVYKSRPGFETRERRRWPCNIRCLPEVPCFPFSVMPCFPLSEVPLRYTLSQDITNIIEVLKGIQDDSLVDMRTKVEDLVASTKEALDIPSLDTLTNKNFRCVEKLIGSDEHIKCISRALLGGQSDVVVVTGESGVGKSTAARAAIQDGAVQKHFDVRAWVCLPAQSRVGRYLDKIREQAQEQTHGCDWPTSEEGVKQVLARLKLLVVLDGMDSEAELMEVLGSLPHGAEGSRTVVTTENPCDLIIEARDDITMVEIKGLRRDECLKLLDSRLYPCSRDVYMKHHDKFSDKIFAISGGLPLAVVLISGLLYFKDKEKQWDEVFDLLETCEHKRQIKGILTVSYGTMPTVLRLCMLYFAAMPANVPLDINILLRLWSAEALFVSEQRDLEEAQREGRPPQCILALVSRGLLQLAQSPDKVCIHQRVQSFAKDLAHDDGFMEADDKFRAFGASTVRGLSIQNYSESETEVHMGDIRFNKLRILLGYFSENPAPGLNKNGRFKSLRHSHFLRVIELQCVRLGALPDRIGDMIHLRYLGVRGCSLTHLPDSVAMLLNLETLDITDNDIGAVVDKFWMIQNLKHVLANKLSLPTSAACMASDSNLETLHGVVLSPLSTQEDCPLDATHKLFSLEVVLATAASVPVLANALKKISSVKRIKVKGDIVPLDFPSIKVQSLELDGTIQSVTPNYKLTATSLVLRSSRLSQSLLHSLVSESAILELELLDKSFTETQLVLKANGSTHLRKLKLGNLELLEELVIQQAAMPRLETLEIFGCPNMKIITGLKDSICLKNVALYDMPEVVATIKAEDPVLFDKVKHVMSAAWANTT</sequence>
<keyword evidence="7" id="KW-0472">Membrane</keyword>
<keyword evidence="7" id="KW-0812">Transmembrane</keyword>
<dbReference type="Gene3D" id="1.20.5.4130">
    <property type="match status" value="1"/>
</dbReference>
<evidence type="ECO:0000256" key="1">
    <source>
        <dbReference type="ARBA" id="ARBA00008894"/>
    </source>
</evidence>
<feature type="transmembrane region" description="Helical" evidence="7">
    <location>
        <begin position="373"/>
        <end position="393"/>
    </location>
</feature>
<evidence type="ECO:0000256" key="3">
    <source>
        <dbReference type="ARBA" id="ARBA00022737"/>
    </source>
</evidence>
<dbReference type="Pfam" id="PF23598">
    <property type="entry name" value="LRR_14"/>
    <property type="match status" value="1"/>
</dbReference>
<evidence type="ECO:0000256" key="6">
    <source>
        <dbReference type="ARBA" id="ARBA00023054"/>
    </source>
</evidence>
<keyword evidence="4" id="KW-0547">Nucleotide-binding</keyword>
<evidence type="ECO:0000256" key="2">
    <source>
        <dbReference type="ARBA" id="ARBA00022614"/>
    </source>
</evidence>